<organism evidence="6 7">
    <name type="scientific">Candidatus Doolittlea endobia</name>
    <dbReference type="NCBI Taxonomy" id="1778262"/>
    <lineage>
        <taxon>Bacteria</taxon>
        <taxon>Pseudomonadati</taxon>
        <taxon>Pseudomonadota</taxon>
        <taxon>Gammaproteobacteria</taxon>
        <taxon>Enterobacterales</taxon>
        <taxon>Enterobacteriaceae</taxon>
        <taxon>Candidatus Doolittlea</taxon>
    </lineage>
</organism>
<dbReference type="KEGG" id="den:MHIR_DE00131"/>
<dbReference type="GO" id="GO:0010608">
    <property type="term" value="P:post-transcriptional regulation of gene expression"/>
    <property type="evidence" value="ECO:0007669"/>
    <property type="project" value="InterPro"/>
</dbReference>
<keyword evidence="7" id="KW-1185">Reference proteome</keyword>
<dbReference type="Proteomes" id="UP000095322">
    <property type="component" value="Chromosome I"/>
</dbReference>
<dbReference type="HAMAP" id="MF_00749">
    <property type="entry name" value="ProQ"/>
    <property type="match status" value="1"/>
</dbReference>
<dbReference type="STRING" id="1778262.MHIR_DE00131"/>
<dbReference type="InterPro" id="IPR036442">
    <property type="entry name" value="ProQ/FinO_sf"/>
</dbReference>
<reference evidence="7" key="1">
    <citation type="submission" date="2016-01" db="EMBL/GenBank/DDBJ databases">
        <authorList>
            <person name="Husnik F."/>
        </authorList>
    </citation>
    <scope>NUCLEOTIDE SEQUENCE [LARGE SCALE GENOMIC DNA]</scope>
</reference>
<dbReference type="PANTHER" id="PTHR38106:SF1">
    <property type="entry name" value="RNA CHAPERONE PROQ"/>
    <property type="match status" value="1"/>
</dbReference>
<comment type="subcellular location">
    <subcellularLocation>
        <location evidence="4">Cytoplasm</location>
    </subcellularLocation>
</comment>
<dbReference type="Gene3D" id="1.10.1710.10">
    <property type="entry name" value="ProQ/FinO domain"/>
    <property type="match status" value="1"/>
</dbReference>
<dbReference type="OrthoDB" id="8421419at2"/>
<gene>
    <name evidence="4 6" type="primary">proQ</name>
    <name evidence="6" type="ORF">MHIR_DE00131</name>
</gene>
<name>A0A143WS95_9ENTR</name>
<evidence type="ECO:0000256" key="3">
    <source>
        <dbReference type="ARBA" id="ARBA00023186"/>
    </source>
</evidence>
<dbReference type="NCBIfam" id="NF003434">
    <property type="entry name" value="PRK04950.1"/>
    <property type="match status" value="1"/>
</dbReference>
<dbReference type="InterPro" id="IPR035236">
    <property type="entry name" value="ProQ_C"/>
</dbReference>
<evidence type="ECO:0000256" key="2">
    <source>
        <dbReference type="ARBA" id="ARBA00022884"/>
    </source>
</evidence>
<keyword evidence="1 4" id="KW-0963">Cytoplasm</keyword>
<evidence type="ECO:0000256" key="1">
    <source>
        <dbReference type="ARBA" id="ARBA00022490"/>
    </source>
</evidence>
<sequence>MENQPKLNRNKEVIAFLAKQFPLCFTEKGAARPLKIGIFRDLLEQIRDEKNISKTRLRSGLRFYTSSWRYLYGIKLGTQRVDLNGHLCGELETQHVEHARKQLKEAKARVQLQRTAQQTKKRENGKTETLDRLVAKKRSARSDNVTCSKSRLKSERSTSTLKKVAPVGKNAPVTDISTLQVGQVIKVKVGQNLMDATLMEIPKEWIRVQLFSGMALIVRAEHLQL</sequence>
<dbReference type="AlphaFoldDB" id="A0A143WS95"/>
<dbReference type="InterPro" id="IPR016103">
    <property type="entry name" value="ProQ/FinO"/>
</dbReference>
<feature type="domain" description="ProQ/FinO" evidence="5">
    <location>
        <begin position="5"/>
        <end position="119"/>
    </location>
</feature>
<comment type="function">
    <text evidence="4">RNA chaperone with significant RNA binding, RNA strand exchange and RNA duplexing activities. May regulate ProP activity through an RNA-based, post-transcriptional mechanism.</text>
</comment>
<evidence type="ECO:0000256" key="4">
    <source>
        <dbReference type="HAMAP-Rule" id="MF_00749"/>
    </source>
</evidence>
<dbReference type="PATRIC" id="fig|1778262.3.peg.212"/>
<evidence type="ECO:0000259" key="5">
    <source>
        <dbReference type="SMART" id="SM00945"/>
    </source>
</evidence>
<accession>A0A143WS95</accession>
<comment type="similarity">
    <text evidence="4">Belongs to the ProQ family.</text>
</comment>
<dbReference type="FunFam" id="1.10.1710.10:FF:000001">
    <property type="entry name" value="RNA chaperone ProQ"/>
    <property type="match status" value="1"/>
</dbReference>
<dbReference type="RefSeq" id="WP_067566496.1">
    <property type="nucleotide sequence ID" value="NZ_LN999833.1"/>
</dbReference>
<dbReference type="InterPro" id="IPR023529">
    <property type="entry name" value="ProQ"/>
</dbReference>
<dbReference type="GO" id="GO:0034057">
    <property type="term" value="F:RNA strand-exchange activity"/>
    <property type="evidence" value="ECO:0007669"/>
    <property type="project" value="UniProtKB-UniRule"/>
</dbReference>
<protein>
    <recommendedName>
        <fullName evidence="4">RNA chaperone ProQ</fullName>
    </recommendedName>
</protein>
<evidence type="ECO:0000313" key="6">
    <source>
        <dbReference type="EMBL" id="CUX96471.1"/>
    </source>
</evidence>
<evidence type="ECO:0000313" key="7">
    <source>
        <dbReference type="Proteomes" id="UP000095322"/>
    </source>
</evidence>
<dbReference type="EMBL" id="LN999833">
    <property type="protein sequence ID" value="CUX96471.1"/>
    <property type="molecule type" value="Genomic_DNA"/>
</dbReference>
<dbReference type="PANTHER" id="PTHR38106">
    <property type="entry name" value="RNA CHAPERONE PROQ"/>
    <property type="match status" value="1"/>
</dbReference>
<keyword evidence="2 4" id="KW-0694">RNA-binding</keyword>
<proteinExistence type="inferred from homology"/>
<dbReference type="GO" id="GO:0005829">
    <property type="term" value="C:cytosol"/>
    <property type="evidence" value="ECO:0007669"/>
    <property type="project" value="TreeGrafter"/>
</dbReference>
<dbReference type="SMART" id="SM00945">
    <property type="entry name" value="ProQ"/>
    <property type="match status" value="1"/>
</dbReference>
<dbReference type="GO" id="GO:0033592">
    <property type="term" value="F:RNA strand annealing activity"/>
    <property type="evidence" value="ECO:0007669"/>
    <property type="project" value="UniProtKB-UniRule"/>
</dbReference>
<dbReference type="Pfam" id="PF04352">
    <property type="entry name" value="ProQ"/>
    <property type="match status" value="1"/>
</dbReference>
<keyword evidence="3 4" id="KW-0143">Chaperone</keyword>
<dbReference type="SUPFAM" id="SSF48657">
    <property type="entry name" value="FinO-like"/>
    <property type="match status" value="1"/>
</dbReference>
<dbReference type="Pfam" id="PF17516">
    <property type="entry name" value="ProQ_C"/>
    <property type="match status" value="1"/>
</dbReference>